<dbReference type="Pfam" id="PF13589">
    <property type="entry name" value="HATPase_c_3"/>
    <property type="match status" value="1"/>
</dbReference>
<dbReference type="GO" id="GO:0005524">
    <property type="term" value="F:ATP binding"/>
    <property type="evidence" value="ECO:0007669"/>
    <property type="project" value="UniProtKB-KW"/>
</dbReference>
<reference evidence="7" key="1">
    <citation type="submission" date="2022-11" db="UniProtKB">
        <authorList>
            <consortium name="WormBaseParasite"/>
        </authorList>
    </citation>
    <scope>IDENTIFICATION</scope>
</reference>
<accession>A0A914C2X2</accession>
<dbReference type="PANTHER" id="PTHR11528">
    <property type="entry name" value="HEAT SHOCK PROTEIN 90 FAMILY MEMBER"/>
    <property type="match status" value="1"/>
</dbReference>
<dbReference type="Gene3D" id="1.20.120.790">
    <property type="entry name" value="Heat shock protein 90, C-terminal domain"/>
    <property type="match status" value="1"/>
</dbReference>
<dbReference type="InterPro" id="IPR020575">
    <property type="entry name" value="Hsp90_N"/>
</dbReference>
<evidence type="ECO:0000313" key="6">
    <source>
        <dbReference type="Proteomes" id="UP000887540"/>
    </source>
</evidence>
<dbReference type="PRINTS" id="PR00775">
    <property type="entry name" value="HEATSHOCK90"/>
</dbReference>
<dbReference type="HAMAP" id="MF_00505">
    <property type="entry name" value="HSP90"/>
    <property type="match status" value="1"/>
</dbReference>
<dbReference type="SUPFAM" id="SSF54211">
    <property type="entry name" value="Ribosomal protein S5 domain 2-like"/>
    <property type="match status" value="1"/>
</dbReference>
<feature type="binding site" evidence="5">
    <location>
        <position position="116"/>
    </location>
    <ligand>
        <name>ATP</name>
        <dbReference type="ChEBI" id="CHEBI:30616"/>
    </ligand>
</feature>
<keyword evidence="6" id="KW-1185">Reference proteome</keyword>
<dbReference type="Proteomes" id="UP000887540">
    <property type="component" value="Unplaced"/>
</dbReference>
<keyword evidence="3 5" id="KW-0067">ATP-binding</keyword>
<sequence>MLRSRLKPSLLRLVLRNPVLITEKSFHTTYSNKKTESFEFQAETKSLLDIVARSLYSNSEVFIRELISNANDALEKRRCIELSQEAGTSSDVPYEIRVTTDEAANKIVFEDTGIGMNREELIDLLGTIAKSGSKEFRNQNIDSQTAESIIGQFGVGFYSAFMVADKIVLKTKKQDSVGYTWLWNGSSAYEIAENEETTVGTRIEIYLKPGDAAEFSRRQKVIDIINKYSYFVTVPIILNGDRVNTLNAIWTMNTNEVTQEMHETFFKQLAKTHHPTLVDDRPQYIIHYKADAPIHLRSLLYIPAHKVSQLEFTAEAADSGISLYARRVLIKAHAKELLPRYLRFLVGVVDSEDIPLNLSREMLQNDLVIIKLRRILTDKVISYLLNQMKKDRIKYLEFYQGYSAFFKEGVLLEQDQTIKEEISKMLLFESSNFKPGVYTSLSEYVERMQKDQKNIYYLFAPSRNLAETSPYFELFKKKNWEVLFITDPADEMVLLFMLQFQLKNIESVENWLKNEGVETVEHEKELTRDTNKKEFLTWVKSNLGSVKVNDIKPSSQASDHPFIITVAAEPGVARHLMRLGQIKDKEHLVMLKPVLHVNFNHPAITGLMKRRKHDESLSVKVIEQLYDNALITSGLLKDPSQMVPRLNQILGELLQGEKSTILVP</sequence>
<dbReference type="GO" id="GO:0016887">
    <property type="term" value="F:ATP hydrolysis activity"/>
    <property type="evidence" value="ECO:0007669"/>
    <property type="project" value="InterPro"/>
</dbReference>
<feature type="binding site" evidence="5">
    <location>
        <position position="201"/>
    </location>
    <ligand>
        <name>ATP</name>
        <dbReference type="ChEBI" id="CHEBI:30616"/>
    </ligand>
</feature>
<feature type="binding site" evidence="5">
    <location>
        <begin position="131"/>
        <end position="132"/>
    </location>
    <ligand>
        <name>ATP</name>
        <dbReference type="ChEBI" id="CHEBI:30616"/>
    </ligand>
</feature>
<feature type="binding site" evidence="5">
    <location>
        <position position="69"/>
    </location>
    <ligand>
        <name>ATP</name>
        <dbReference type="ChEBI" id="CHEBI:30616"/>
    </ligand>
</feature>
<dbReference type="NCBIfam" id="NF003555">
    <property type="entry name" value="PRK05218.1"/>
    <property type="match status" value="1"/>
</dbReference>
<dbReference type="GO" id="GO:0140662">
    <property type="term" value="F:ATP-dependent protein folding chaperone"/>
    <property type="evidence" value="ECO:0007669"/>
    <property type="project" value="InterPro"/>
</dbReference>
<protein>
    <submittedName>
        <fullName evidence="7">Heat shock protein 75 kDa, mitochondrial</fullName>
    </submittedName>
</protein>
<evidence type="ECO:0000313" key="7">
    <source>
        <dbReference type="WBParaSite" id="ACRNAN_Path_1606.g6253.t1"/>
    </source>
</evidence>
<dbReference type="InterPro" id="IPR036890">
    <property type="entry name" value="HATPase_C_sf"/>
</dbReference>
<feature type="binding site" evidence="5">
    <location>
        <position position="111"/>
    </location>
    <ligand>
        <name>ATP</name>
        <dbReference type="ChEBI" id="CHEBI:30616"/>
    </ligand>
</feature>
<dbReference type="Gene3D" id="3.30.230.80">
    <property type="match status" value="1"/>
</dbReference>
<comment type="similarity">
    <text evidence="1">Belongs to the heat shock protein 90 family.</text>
</comment>
<dbReference type="WBParaSite" id="ACRNAN_Path_1606.g6253.t1">
    <property type="protein sequence ID" value="ACRNAN_Path_1606.g6253.t1"/>
    <property type="gene ID" value="ACRNAN_Path_1606.g6253"/>
</dbReference>
<dbReference type="InterPro" id="IPR037196">
    <property type="entry name" value="HSP90_C"/>
</dbReference>
<name>A0A914C2X2_9BILA</name>
<evidence type="ECO:0000256" key="5">
    <source>
        <dbReference type="PIRSR" id="PIRSR002583-1"/>
    </source>
</evidence>
<dbReference type="InterPro" id="IPR001404">
    <property type="entry name" value="Hsp90_fam"/>
</dbReference>
<evidence type="ECO:0000256" key="4">
    <source>
        <dbReference type="ARBA" id="ARBA00023186"/>
    </source>
</evidence>
<evidence type="ECO:0000256" key="1">
    <source>
        <dbReference type="ARBA" id="ARBA00008239"/>
    </source>
</evidence>
<feature type="binding site" evidence="5">
    <location>
        <position position="65"/>
    </location>
    <ligand>
        <name>ATP</name>
        <dbReference type="ChEBI" id="CHEBI:30616"/>
    </ligand>
</feature>
<organism evidence="6 7">
    <name type="scientific">Acrobeloides nanus</name>
    <dbReference type="NCBI Taxonomy" id="290746"/>
    <lineage>
        <taxon>Eukaryota</taxon>
        <taxon>Metazoa</taxon>
        <taxon>Ecdysozoa</taxon>
        <taxon>Nematoda</taxon>
        <taxon>Chromadorea</taxon>
        <taxon>Rhabditida</taxon>
        <taxon>Tylenchina</taxon>
        <taxon>Cephalobomorpha</taxon>
        <taxon>Cephaloboidea</taxon>
        <taxon>Cephalobidae</taxon>
        <taxon>Acrobeloides</taxon>
    </lineage>
</organism>
<feature type="binding site" evidence="5">
    <location>
        <position position="360"/>
    </location>
    <ligand>
        <name>ATP</name>
        <dbReference type="ChEBI" id="CHEBI:30616"/>
    </ligand>
</feature>
<dbReference type="AlphaFoldDB" id="A0A914C2X2"/>
<dbReference type="Gene3D" id="3.40.50.11260">
    <property type="match status" value="1"/>
</dbReference>
<dbReference type="PIRSF" id="PIRSF002583">
    <property type="entry name" value="Hsp90"/>
    <property type="match status" value="1"/>
</dbReference>
<dbReference type="InterPro" id="IPR020568">
    <property type="entry name" value="Ribosomal_Su5_D2-typ_SF"/>
</dbReference>
<dbReference type="SUPFAM" id="SSF55874">
    <property type="entry name" value="ATPase domain of HSP90 chaperone/DNA topoisomerase II/histidine kinase"/>
    <property type="match status" value="1"/>
</dbReference>
<keyword evidence="2 5" id="KW-0547">Nucleotide-binding</keyword>
<dbReference type="GO" id="GO:0051082">
    <property type="term" value="F:unfolded protein binding"/>
    <property type="evidence" value="ECO:0007669"/>
    <property type="project" value="InterPro"/>
</dbReference>
<dbReference type="FunFam" id="3.40.50.11260:FF:000004">
    <property type="entry name" value="Heat shock protein 75 mitochondrial"/>
    <property type="match status" value="1"/>
</dbReference>
<dbReference type="SUPFAM" id="SSF110942">
    <property type="entry name" value="HSP90 C-terminal domain"/>
    <property type="match status" value="1"/>
</dbReference>
<feature type="binding site" evidence="5">
    <location>
        <position position="130"/>
    </location>
    <ligand>
        <name>ATP</name>
        <dbReference type="ChEBI" id="CHEBI:30616"/>
    </ligand>
</feature>
<dbReference type="FunFam" id="3.30.230.80:FF:000004">
    <property type="entry name" value="Heat shock protein 75 kDa"/>
    <property type="match status" value="1"/>
</dbReference>
<evidence type="ECO:0000256" key="3">
    <source>
        <dbReference type="ARBA" id="ARBA00022840"/>
    </source>
</evidence>
<dbReference type="Gene3D" id="3.30.565.10">
    <property type="entry name" value="Histidine kinase-like ATPase, C-terminal domain"/>
    <property type="match status" value="1"/>
</dbReference>
<keyword evidence="4" id="KW-0143">Chaperone</keyword>
<dbReference type="Pfam" id="PF00183">
    <property type="entry name" value="HSP90"/>
    <property type="match status" value="1"/>
</dbReference>
<feature type="binding site" evidence="5">
    <location>
        <begin position="152"/>
        <end position="157"/>
    </location>
    <ligand>
        <name>ATP</name>
        <dbReference type="ChEBI" id="CHEBI:30616"/>
    </ligand>
</feature>
<dbReference type="CDD" id="cd16927">
    <property type="entry name" value="HATPase_Hsp90-like"/>
    <property type="match status" value="1"/>
</dbReference>
<evidence type="ECO:0000256" key="2">
    <source>
        <dbReference type="ARBA" id="ARBA00022741"/>
    </source>
</evidence>
<proteinExistence type="inferred from homology"/>